<dbReference type="EMBL" id="PFCB01000010">
    <property type="protein sequence ID" value="PIR74681.1"/>
    <property type="molecule type" value="Genomic_DNA"/>
</dbReference>
<dbReference type="Gene3D" id="1.10.3210.10">
    <property type="entry name" value="Hypothetical protein af1432"/>
    <property type="match status" value="1"/>
</dbReference>
<dbReference type="Proteomes" id="UP000230154">
    <property type="component" value="Unassembled WGS sequence"/>
</dbReference>
<gene>
    <name evidence="1" type="ORF">COU35_01255</name>
</gene>
<proteinExistence type="predicted"/>
<organism evidence="1 2">
    <name type="scientific">Candidatus Magasanikbacteria bacterium CG10_big_fil_rev_8_21_14_0_10_47_10</name>
    <dbReference type="NCBI Taxonomy" id="1974652"/>
    <lineage>
        <taxon>Bacteria</taxon>
        <taxon>Candidatus Magasanikiibacteriota</taxon>
    </lineage>
</organism>
<protein>
    <recommendedName>
        <fullName evidence="3">HD/PDEase domain-containing protein</fullName>
    </recommendedName>
</protein>
<sequence length="241" mass="28261">MRGKKTPYRKLINIARYKMSLSHDPIHDVSHVKRVVRLVRVLAAECDLSKSQTDALVLAAWWHDVSRTLTKRPSIVIMPFFDDIISALMLWRETVRQGVFGDVVGMATRMIACKSLGTGKILTKLLLNKKNRIMVDILFDADMLDAINIARTKSIHLLAENSRSYQLGYKLSIWWFLSRERLYVKTDEAQKYLLLVLDEFLAWMKEQDIYDWHVKYFGKKWVLKQFEKSELFMEDLSHAYS</sequence>
<reference evidence="2" key="1">
    <citation type="submission" date="2017-09" db="EMBL/GenBank/DDBJ databases">
        <title>Depth-based differentiation of microbial function through sediment-hosted aquifers and enrichment of novel symbionts in the deep terrestrial subsurface.</title>
        <authorList>
            <person name="Probst A.J."/>
            <person name="Ladd B."/>
            <person name="Jarett J.K."/>
            <person name="Geller-Mcgrath D.E."/>
            <person name="Sieber C.M.K."/>
            <person name="Emerson J.B."/>
            <person name="Anantharaman K."/>
            <person name="Thomas B.C."/>
            <person name="Malmstrom R."/>
            <person name="Stieglmeier M."/>
            <person name="Klingl A."/>
            <person name="Woyke T."/>
            <person name="Ryan C.M."/>
            <person name="Banfield J.F."/>
        </authorList>
    </citation>
    <scope>NUCLEOTIDE SEQUENCE [LARGE SCALE GENOMIC DNA]</scope>
</reference>
<evidence type="ECO:0000313" key="1">
    <source>
        <dbReference type="EMBL" id="PIR74681.1"/>
    </source>
</evidence>
<dbReference type="AlphaFoldDB" id="A0A2H0TRA4"/>
<comment type="caution">
    <text evidence="1">The sequence shown here is derived from an EMBL/GenBank/DDBJ whole genome shotgun (WGS) entry which is preliminary data.</text>
</comment>
<accession>A0A2H0TRA4</accession>
<evidence type="ECO:0008006" key="3">
    <source>
        <dbReference type="Google" id="ProtNLM"/>
    </source>
</evidence>
<evidence type="ECO:0000313" key="2">
    <source>
        <dbReference type="Proteomes" id="UP000230154"/>
    </source>
</evidence>
<dbReference type="SUPFAM" id="SSF109604">
    <property type="entry name" value="HD-domain/PDEase-like"/>
    <property type="match status" value="1"/>
</dbReference>
<name>A0A2H0TRA4_9BACT</name>